<feature type="chain" id="PRO_5032536568" evidence="1">
    <location>
        <begin position="26"/>
        <end position="112"/>
    </location>
</feature>
<reference evidence="2" key="1">
    <citation type="submission" date="2017-07" db="EMBL/GenBank/DDBJ databases">
        <title>Taro Niue Genome Assembly and Annotation.</title>
        <authorList>
            <person name="Atibalentja N."/>
            <person name="Keating K."/>
            <person name="Fields C.J."/>
        </authorList>
    </citation>
    <scope>NUCLEOTIDE SEQUENCE</scope>
    <source>
        <strain evidence="2">Niue_2</strain>
        <tissue evidence="2">Leaf</tissue>
    </source>
</reference>
<feature type="signal peptide" evidence="1">
    <location>
        <begin position="1"/>
        <end position="25"/>
    </location>
</feature>
<keyword evidence="3" id="KW-1185">Reference proteome</keyword>
<keyword evidence="1" id="KW-0732">Signal</keyword>
<dbReference type="EMBL" id="NMUH01002630">
    <property type="protein sequence ID" value="MQM01161.1"/>
    <property type="molecule type" value="Genomic_DNA"/>
</dbReference>
<dbReference type="AlphaFoldDB" id="A0A843W630"/>
<gene>
    <name evidence="2" type="ORF">Taro_033909</name>
</gene>
<name>A0A843W630_COLES</name>
<evidence type="ECO:0000313" key="2">
    <source>
        <dbReference type="EMBL" id="MQM01161.1"/>
    </source>
</evidence>
<organism evidence="2 3">
    <name type="scientific">Colocasia esculenta</name>
    <name type="common">Wild taro</name>
    <name type="synonym">Arum esculentum</name>
    <dbReference type="NCBI Taxonomy" id="4460"/>
    <lineage>
        <taxon>Eukaryota</taxon>
        <taxon>Viridiplantae</taxon>
        <taxon>Streptophyta</taxon>
        <taxon>Embryophyta</taxon>
        <taxon>Tracheophyta</taxon>
        <taxon>Spermatophyta</taxon>
        <taxon>Magnoliopsida</taxon>
        <taxon>Liliopsida</taxon>
        <taxon>Araceae</taxon>
        <taxon>Aroideae</taxon>
        <taxon>Colocasieae</taxon>
        <taxon>Colocasia</taxon>
    </lineage>
</organism>
<sequence length="112" mass="12475">MGSSWFACVLSCGWILLILVPLCSPEATVASVDVHTARELMCNSEHRTVDEFNKLGHPEGRVKNKDFVEEVSKVCSKDDYIVVVNSSYCFRLNLVPGLFNVLVTETPMLLPD</sequence>
<dbReference type="Proteomes" id="UP000652761">
    <property type="component" value="Unassembled WGS sequence"/>
</dbReference>
<evidence type="ECO:0000256" key="1">
    <source>
        <dbReference type="SAM" id="SignalP"/>
    </source>
</evidence>
<evidence type="ECO:0000313" key="3">
    <source>
        <dbReference type="Proteomes" id="UP000652761"/>
    </source>
</evidence>
<dbReference type="OrthoDB" id="566238at2759"/>
<protein>
    <submittedName>
        <fullName evidence="2">Uncharacterized protein</fullName>
    </submittedName>
</protein>
<comment type="caution">
    <text evidence="2">The sequence shown here is derived from an EMBL/GenBank/DDBJ whole genome shotgun (WGS) entry which is preliminary data.</text>
</comment>
<proteinExistence type="predicted"/>
<accession>A0A843W630</accession>